<name>A0A2N8UFD7_9BASI</name>
<gene>
    <name evidence="2" type="ORF">SRS1_14448</name>
</gene>
<accession>A0A2N8UFD7</accession>
<protein>
    <submittedName>
        <fullName evidence="2">Uncharacterized protein</fullName>
    </submittedName>
</protein>
<dbReference type="Proteomes" id="UP000239563">
    <property type="component" value="Chromosome IX"/>
</dbReference>
<evidence type="ECO:0000313" key="3">
    <source>
        <dbReference type="Proteomes" id="UP000239563"/>
    </source>
</evidence>
<feature type="compositionally biased region" description="Low complexity" evidence="1">
    <location>
        <begin position="61"/>
        <end position="74"/>
    </location>
</feature>
<dbReference type="AlphaFoldDB" id="A0A2N8UFD7"/>
<evidence type="ECO:0000313" key="2">
    <source>
        <dbReference type="EMBL" id="SJX63697.1"/>
    </source>
</evidence>
<feature type="compositionally biased region" description="Low complexity" evidence="1">
    <location>
        <begin position="178"/>
        <end position="187"/>
    </location>
</feature>
<proteinExistence type="predicted"/>
<organism evidence="2 3">
    <name type="scientific">Sporisorium reilianum f. sp. reilianum</name>
    <dbReference type="NCBI Taxonomy" id="72559"/>
    <lineage>
        <taxon>Eukaryota</taxon>
        <taxon>Fungi</taxon>
        <taxon>Dikarya</taxon>
        <taxon>Basidiomycota</taxon>
        <taxon>Ustilaginomycotina</taxon>
        <taxon>Ustilaginomycetes</taxon>
        <taxon>Ustilaginales</taxon>
        <taxon>Ustilaginaceae</taxon>
        <taxon>Sporisorium</taxon>
    </lineage>
</organism>
<feature type="compositionally biased region" description="Basic residues" evidence="1">
    <location>
        <begin position="168"/>
        <end position="177"/>
    </location>
</feature>
<evidence type="ECO:0000256" key="1">
    <source>
        <dbReference type="SAM" id="MobiDB-lite"/>
    </source>
</evidence>
<feature type="region of interest" description="Disordered" evidence="1">
    <location>
        <begin position="168"/>
        <end position="210"/>
    </location>
</feature>
<feature type="region of interest" description="Disordered" evidence="1">
    <location>
        <begin position="396"/>
        <end position="417"/>
    </location>
</feature>
<feature type="compositionally biased region" description="Polar residues" evidence="1">
    <location>
        <begin position="190"/>
        <end position="206"/>
    </location>
</feature>
<feature type="region of interest" description="Disordered" evidence="1">
    <location>
        <begin position="1"/>
        <end position="110"/>
    </location>
</feature>
<dbReference type="EMBL" id="LT795062">
    <property type="protein sequence ID" value="SJX63697.1"/>
    <property type="molecule type" value="Genomic_DNA"/>
</dbReference>
<feature type="region of interest" description="Disordered" evidence="1">
    <location>
        <begin position="311"/>
        <end position="356"/>
    </location>
</feature>
<feature type="compositionally biased region" description="Low complexity" evidence="1">
    <location>
        <begin position="30"/>
        <end position="39"/>
    </location>
</feature>
<sequence>MQALSTPPDLAPSPADKQLSLSSAAATCHPQPRSQSSCSPSPPPTESGSYAEPASASNTPLTLASDSSASSTDSVNPARTHAFRRQATACPSFSLQTHPPARTRPSLASKRVLSEGEVILPRPAKRCRMPCNPTLRKQQACDALPSPSSFVPSVPAITSWRMACEQRRQRHLAKSKSKLQSASLKRATASARTRTPHAQPNSSTKSDVLPELRLLSATRTAPIGWSRFVPATPLVPHMVEVYDERAAKRAPERQRFWPIIDHQLDYTGARMLSLSNASDPNACTHPGAKSLFDPPVSPTSRLPVYTQPLGSLHEDRSPLTPDASPHFVTRSPPRHASQYARDAVDNESRRRPKIVLSPSATLSAVIDFTRAQASQKQQQQQQQQLDVAQPARNAYGQLVYSPPSPPQGAALQSSKPDLAAHAPVRIAPRRSMAAAAASSDFHRSRDYFGHWETYLCNFGKESTF</sequence>
<reference evidence="2 3" key="1">
    <citation type="submission" date="2017-02" db="EMBL/GenBank/DDBJ databases">
        <authorList>
            <person name="Peterson S.W."/>
        </authorList>
    </citation>
    <scope>NUCLEOTIDE SEQUENCE [LARGE SCALE GENOMIC DNA]</scope>
    <source>
        <strain evidence="2 3">SRS1_H2-8</strain>
    </source>
</reference>